<keyword evidence="7 9" id="KW-0573">Peptidoglycan synthesis</keyword>
<accession>A0A379IXH1</accession>
<dbReference type="SUPFAM" id="SSF141523">
    <property type="entry name" value="L,D-transpeptidase catalytic domain-like"/>
    <property type="match status" value="1"/>
</dbReference>
<organism evidence="11 12">
    <name type="scientific">Ectopseudomonas mendocina</name>
    <name type="common">Pseudomonas mendocina</name>
    <dbReference type="NCBI Taxonomy" id="300"/>
    <lineage>
        <taxon>Bacteria</taxon>
        <taxon>Pseudomonadati</taxon>
        <taxon>Pseudomonadota</taxon>
        <taxon>Gammaproteobacteria</taxon>
        <taxon>Pseudomonadales</taxon>
        <taxon>Pseudomonadaceae</taxon>
        <taxon>Ectopseudomonas</taxon>
    </lineage>
</organism>
<dbReference type="Pfam" id="PF03734">
    <property type="entry name" value="YkuD"/>
    <property type="match status" value="1"/>
</dbReference>
<feature type="domain" description="L,D-TPase catalytic" evidence="10">
    <location>
        <begin position="5"/>
        <end position="161"/>
    </location>
</feature>
<sequence>MPDLDLLHISIADQLLYGFSDGQLVVRLSVSTARNGAGERNGSGCTPRGLHQVCVKVGAGLPLAAVLRGRRWTGEVWSSQLHEQFPGRDWILTRILWLSGLEPGRNRMGEVDTFRRYIYLHGTPDTEPMGEPLSHGCIRLRNTDMLALFDRVPLNCKVRIGEASCPQWAANQDFK</sequence>
<evidence type="ECO:0000313" key="11">
    <source>
        <dbReference type="EMBL" id="SUD40905.1"/>
    </source>
</evidence>
<dbReference type="AlphaFoldDB" id="A0A379IXH1"/>
<protein>
    <submittedName>
        <fullName evidence="11">ErfK/YbiS/YcfS/YnhG family protein</fullName>
    </submittedName>
</protein>
<dbReference type="GO" id="GO:0071555">
    <property type="term" value="P:cell wall organization"/>
    <property type="evidence" value="ECO:0007669"/>
    <property type="project" value="UniProtKB-UniRule"/>
</dbReference>
<keyword evidence="4" id="KW-0808">Transferase</keyword>
<feature type="active site" description="Proton donor/acceptor" evidence="9">
    <location>
        <position position="121"/>
    </location>
</feature>
<evidence type="ECO:0000256" key="6">
    <source>
        <dbReference type="ARBA" id="ARBA00022960"/>
    </source>
</evidence>
<evidence type="ECO:0000259" key="10">
    <source>
        <dbReference type="PROSITE" id="PS52029"/>
    </source>
</evidence>
<name>A0A379IXH1_ECTME</name>
<dbReference type="UniPathway" id="UPA00219"/>
<evidence type="ECO:0000256" key="4">
    <source>
        <dbReference type="ARBA" id="ARBA00022679"/>
    </source>
</evidence>
<dbReference type="CDD" id="cd16913">
    <property type="entry name" value="YkuD_like"/>
    <property type="match status" value="1"/>
</dbReference>
<dbReference type="Gene3D" id="2.40.440.10">
    <property type="entry name" value="L,D-transpeptidase catalytic domain-like"/>
    <property type="match status" value="1"/>
</dbReference>
<dbReference type="RefSeq" id="WP_041977992.1">
    <property type="nucleotide sequence ID" value="NZ_LR134290.1"/>
</dbReference>
<evidence type="ECO:0000256" key="2">
    <source>
        <dbReference type="ARBA" id="ARBA00005992"/>
    </source>
</evidence>
<dbReference type="Proteomes" id="UP000254260">
    <property type="component" value="Unassembled WGS sequence"/>
</dbReference>
<dbReference type="GO" id="GO:0018104">
    <property type="term" value="P:peptidoglycan-protein cross-linking"/>
    <property type="evidence" value="ECO:0007669"/>
    <property type="project" value="TreeGrafter"/>
</dbReference>
<feature type="active site" description="Nucleophile" evidence="9">
    <location>
        <position position="137"/>
    </location>
</feature>
<reference evidence="11 12" key="1">
    <citation type="submission" date="2018-06" db="EMBL/GenBank/DDBJ databases">
        <authorList>
            <consortium name="Pathogen Informatics"/>
            <person name="Doyle S."/>
        </authorList>
    </citation>
    <scope>NUCLEOTIDE SEQUENCE [LARGE SCALE GENOMIC DNA]</scope>
    <source>
        <strain evidence="11 12">NCTC10899</strain>
    </source>
</reference>
<evidence type="ECO:0000256" key="3">
    <source>
        <dbReference type="ARBA" id="ARBA00022676"/>
    </source>
</evidence>
<comment type="pathway">
    <text evidence="1 9">Cell wall biogenesis; peptidoglycan biosynthesis.</text>
</comment>
<dbReference type="EMBL" id="UGUU01000001">
    <property type="protein sequence ID" value="SUD40905.1"/>
    <property type="molecule type" value="Genomic_DNA"/>
</dbReference>
<dbReference type="GO" id="GO:0016757">
    <property type="term" value="F:glycosyltransferase activity"/>
    <property type="evidence" value="ECO:0007669"/>
    <property type="project" value="UniProtKB-KW"/>
</dbReference>
<keyword evidence="6 9" id="KW-0133">Cell shape</keyword>
<dbReference type="PROSITE" id="PS52029">
    <property type="entry name" value="LD_TPASE"/>
    <property type="match status" value="1"/>
</dbReference>
<comment type="similarity">
    <text evidence="2">Belongs to the YkuD family.</text>
</comment>
<dbReference type="PANTHER" id="PTHR30582">
    <property type="entry name" value="L,D-TRANSPEPTIDASE"/>
    <property type="match status" value="1"/>
</dbReference>
<gene>
    <name evidence="11" type="ORF">NCTC10899_03762</name>
</gene>
<evidence type="ECO:0000256" key="1">
    <source>
        <dbReference type="ARBA" id="ARBA00004752"/>
    </source>
</evidence>
<dbReference type="GO" id="GO:0071972">
    <property type="term" value="F:peptidoglycan L,D-transpeptidase activity"/>
    <property type="evidence" value="ECO:0007669"/>
    <property type="project" value="TreeGrafter"/>
</dbReference>
<dbReference type="InterPro" id="IPR005490">
    <property type="entry name" value="LD_TPept_cat_dom"/>
</dbReference>
<evidence type="ECO:0000256" key="7">
    <source>
        <dbReference type="ARBA" id="ARBA00022984"/>
    </source>
</evidence>
<proteinExistence type="inferred from homology"/>
<evidence type="ECO:0000313" key="12">
    <source>
        <dbReference type="Proteomes" id="UP000254260"/>
    </source>
</evidence>
<evidence type="ECO:0000256" key="8">
    <source>
        <dbReference type="ARBA" id="ARBA00023316"/>
    </source>
</evidence>
<dbReference type="PANTHER" id="PTHR30582:SF24">
    <property type="entry name" value="L,D-TRANSPEPTIDASE ERFK_SRFK-RELATED"/>
    <property type="match status" value="1"/>
</dbReference>
<dbReference type="InterPro" id="IPR050979">
    <property type="entry name" value="LD-transpeptidase"/>
</dbReference>
<dbReference type="InterPro" id="IPR038063">
    <property type="entry name" value="Transpep_catalytic_dom"/>
</dbReference>
<evidence type="ECO:0000256" key="5">
    <source>
        <dbReference type="ARBA" id="ARBA00022801"/>
    </source>
</evidence>
<dbReference type="OrthoDB" id="9787225at2"/>
<keyword evidence="3" id="KW-0328">Glycosyltransferase</keyword>
<keyword evidence="5" id="KW-0378">Hydrolase</keyword>
<dbReference type="GO" id="GO:0008360">
    <property type="term" value="P:regulation of cell shape"/>
    <property type="evidence" value="ECO:0007669"/>
    <property type="project" value="UniProtKB-UniRule"/>
</dbReference>
<evidence type="ECO:0000256" key="9">
    <source>
        <dbReference type="PROSITE-ProRule" id="PRU01373"/>
    </source>
</evidence>
<keyword evidence="8 9" id="KW-0961">Cell wall biogenesis/degradation</keyword>
<dbReference type="GO" id="GO:0005576">
    <property type="term" value="C:extracellular region"/>
    <property type="evidence" value="ECO:0007669"/>
    <property type="project" value="TreeGrafter"/>
</dbReference>